<dbReference type="InterPro" id="IPR018821">
    <property type="entry name" value="DUF294_put_nucleoTrafse_sb-bd"/>
</dbReference>
<evidence type="ECO:0000313" key="4">
    <source>
        <dbReference type="Proteomes" id="UP001305702"/>
    </source>
</evidence>
<dbReference type="RefSeq" id="WP_315603506.1">
    <property type="nucleotide sequence ID" value="NZ_CP130318.1"/>
</dbReference>
<protein>
    <submittedName>
        <fullName evidence="3">DUF294 nucleotidyltransferase-like domain-containing protein</fullName>
    </submittedName>
</protein>
<feature type="domain" description="DUF294" evidence="2">
    <location>
        <begin position="209"/>
        <end position="350"/>
    </location>
</feature>
<sequence>MRRVRPEAIRERISRAEHFAELLELRMELSGPLAAVPPPEQTAAWYGGVNDLHDAVIRRTVQLAEQLLKEEGMGAAPVPYAFVLYGSGARREQTLWSDQDNGLLYQNPSQGEEEAVEAYFERLAAAISEGLQEAGYPPCEGGVICTNPQWRKPLKAYLEMLAGWEQELTWESVRYLLISSDLRCVYGDERLCRVIVEKLFGEARRDTVLLERMLHNTLHRKTASGFFGRIVTERYGEDAGGFDVKYGAYIPLVNGIRMLAVCFGLTEASTLDRVKALHRIQAIGSGTAGYWRQAFLEVLHVRALVPRREENGLYHNHPYLNRTLLTAEVQKELKHALAVGRKLRAEVKKQVKRQTKSLLKEEEAGYEAD</sequence>
<keyword evidence="4" id="KW-1185">Reference proteome</keyword>
<dbReference type="EMBL" id="CP130318">
    <property type="protein sequence ID" value="WNQ09732.1"/>
    <property type="molecule type" value="Genomic_DNA"/>
</dbReference>
<dbReference type="KEGG" id="paun:MJA45_19155"/>
<dbReference type="GO" id="GO:0008773">
    <property type="term" value="F:[protein-PII] uridylyltransferase activity"/>
    <property type="evidence" value="ECO:0007669"/>
    <property type="project" value="InterPro"/>
</dbReference>
<dbReference type="AlphaFoldDB" id="A0AA96RDE5"/>
<evidence type="ECO:0000259" key="1">
    <source>
        <dbReference type="Pfam" id="PF03445"/>
    </source>
</evidence>
<reference evidence="3 4" key="1">
    <citation type="submission" date="2022-02" db="EMBL/GenBank/DDBJ databases">
        <title>Paenibacillus sp. MBLB1776 Whole Genome Shotgun Sequencing.</title>
        <authorList>
            <person name="Hwang C.Y."/>
            <person name="Cho E.-S."/>
            <person name="Seo M.-J."/>
        </authorList>
    </citation>
    <scope>NUCLEOTIDE SEQUENCE [LARGE SCALE GENOMIC DNA]</scope>
    <source>
        <strain evidence="3 4">MBLB1776</strain>
    </source>
</reference>
<feature type="domain" description="Protein-PII uridylyltransferase N-terminal" evidence="1">
    <location>
        <begin position="49"/>
        <end position="167"/>
    </location>
</feature>
<organism evidence="3 4">
    <name type="scientific">Paenibacillus aurantius</name>
    <dbReference type="NCBI Taxonomy" id="2918900"/>
    <lineage>
        <taxon>Bacteria</taxon>
        <taxon>Bacillati</taxon>
        <taxon>Bacillota</taxon>
        <taxon>Bacilli</taxon>
        <taxon>Bacillales</taxon>
        <taxon>Paenibacillaceae</taxon>
        <taxon>Paenibacillus</taxon>
    </lineage>
</organism>
<gene>
    <name evidence="3" type="ORF">MJA45_19155</name>
</gene>
<dbReference type="Pfam" id="PF10335">
    <property type="entry name" value="DUF294_C"/>
    <property type="match status" value="1"/>
</dbReference>
<dbReference type="CDD" id="cd05401">
    <property type="entry name" value="NT_GlnE_GlnD_like"/>
    <property type="match status" value="1"/>
</dbReference>
<name>A0AA96RDE5_9BACL</name>
<proteinExistence type="predicted"/>
<accession>A0AA96RDE5</accession>
<dbReference type="Proteomes" id="UP001305702">
    <property type="component" value="Chromosome"/>
</dbReference>
<dbReference type="Pfam" id="PF03445">
    <property type="entry name" value="DUF294"/>
    <property type="match status" value="1"/>
</dbReference>
<evidence type="ECO:0000313" key="3">
    <source>
        <dbReference type="EMBL" id="WNQ09732.1"/>
    </source>
</evidence>
<evidence type="ECO:0000259" key="2">
    <source>
        <dbReference type="Pfam" id="PF10335"/>
    </source>
</evidence>
<dbReference type="InterPro" id="IPR005105">
    <property type="entry name" value="GlnD_Uridyltrans_N"/>
</dbReference>